<protein>
    <submittedName>
        <fullName evidence="1">Uncharacterized protein</fullName>
    </submittedName>
</protein>
<comment type="caution">
    <text evidence="1">The sequence shown here is derived from an EMBL/GenBank/DDBJ whole genome shotgun (WGS) entry which is preliminary data.</text>
</comment>
<proteinExistence type="predicted"/>
<evidence type="ECO:0000313" key="2">
    <source>
        <dbReference type="Proteomes" id="UP001163603"/>
    </source>
</evidence>
<organism evidence="1 2">
    <name type="scientific">Pistacia integerrima</name>
    <dbReference type="NCBI Taxonomy" id="434235"/>
    <lineage>
        <taxon>Eukaryota</taxon>
        <taxon>Viridiplantae</taxon>
        <taxon>Streptophyta</taxon>
        <taxon>Embryophyta</taxon>
        <taxon>Tracheophyta</taxon>
        <taxon>Spermatophyta</taxon>
        <taxon>Magnoliopsida</taxon>
        <taxon>eudicotyledons</taxon>
        <taxon>Gunneridae</taxon>
        <taxon>Pentapetalae</taxon>
        <taxon>rosids</taxon>
        <taxon>malvids</taxon>
        <taxon>Sapindales</taxon>
        <taxon>Anacardiaceae</taxon>
        <taxon>Pistacia</taxon>
    </lineage>
</organism>
<dbReference type="EMBL" id="CM047741">
    <property type="protein sequence ID" value="KAJ0038848.1"/>
    <property type="molecule type" value="Genomic_DNA"/>
</dbReference>
<dbReference type="Proteomes" id="UP001163603">
    <property type="component" value="Chromosome 6"/>
</dbReference>
<accession>A0ACC0YKQ5</accession>
<gene>
    <name evidence="1" type="ORF">Pint_23828</name>
</gene>
<name>A0ACC0YKQ5_9ROSI</name>
<reference evidence="2" key="1">
    <citation type="journal article" date="2023" name="G3 (Bethesda)">
        <title>Genome assembly and association tests identify interacting loci associated with vigor, precocity, and sex in interspecific pistachio rootstocks.</title>
        <authorList>
            <person name="Palmer W."/>
            <person name="Jacygrad E."/>
            <person name="Sagayaradj S."/>
            <person name="Cavanaugh K."/>
            <person name="Han R."/>
            <person name="Bertier L."/>
            <person name="Beede B."/>
            <person name="Kafkas S."/>
            <person name="Golino D."/>
            <person name="Preece J."/>
            <person name="Michelmore R."/>
        </authorList>
    </citation>
    <scope>NUCLEOTIDE SEQUENCE [LARGE SCALE GENOMIC DNA]</scope>
</reference>
<sequence>MAAEFFLRSGSFPSGFLQQLLDKLEPPELTHFIRKHKLDEAWLKKLKKTISTINAVIHDAEKKQFRNPEVSDWLSQITDVCYDIEDLLDQIATQALRSKLEAESRAGTTWGATRQTWIKRRMYYSNEIESAAIL</sequence>
<keyword evidence="2" id="KW-1185">Reference proteome</keyword>
<evidence type="ECO:0000313" key="1">
    <source>
        <dbReference type="EMBL" id="KAJ0038848.1"/>
    </source>
</evidence>